<dbReference type="Proteomes" id="UP000681526">
    <property type="component" value="Unassembled WGS sequence"/>
</dbReference>
<sequence length="147" mass="17356">MKINPGYRTVGQDRTRMDTVQRQAAPKSFADFMQEQETARTQEALQRMLNDIHQQGERLARNMTVRELMLYRQMVKRFLEDTVRRGIGLKETRGWDRRGRVKRYKLIEEVDAVLVSMGEELLQTEEGRLELLDKIGEIRGLLMNLLF</sequence>
<gene>
    <name evidence="1" type="primary">txxe 1728-yaaR</name>
    <name evidence="1" type="ORF">TXXE_11305</name>
</gene>
<dbReference type="InterPro" id="IPR024042">
    <property type="entry name" value="TM1646-like_dom_sf"/>
</dbReference>
<evidence type="ECO:0000313" key="2">
    <source>
        <dbReference type="Proteomes" id="UP000681526"/>
    </source>
</evidence>
<proteinExistence type="predicted"/>
<accession>A0ABN7S024</accession>
<dbReference type="InterPro" id="IPR005585">
    <property type="entry name" value="DUF327"/>
</dbReference>
<dbReference type="SUPFAM" id="SSF158397">
    <property type="entry name" value="TM1646-like"/>
    <property type="match status" value="1"/>
</dbReference>
<dbReference type="Gene3D" id="1.20.120.490">
    <property type="entry name" value="Hypothetical protein TM1646-like domain"/>
    <property type="match status" value="1"/>
</dbReference>
<dbReference type="Pfam" id="PF03885">
    <property type="entry name" value="DUF327"/>
    <property type="match status" value="1"/>
</dbReference>
<comment type="caution">
    <text evidence="1">The sequence shown here is derived from an EMBL/GenBank/DDBJ whole genome shotgun (WGS) entry which is preliminary data.</text>
</comment>
<name>A0ABN7S024_THEXY</name>
<evidence type="ECO:0000313" key="1">
    <source>
        <dbReference type="EMBL" id="CAG5087904.1"/>
    </source>
</evidence>
<dbReference type="EMBL" id="CAJRAY010000051">
    <property type="protein sequence ID" value="CAG5087904.1"/>
    <property type="molecule type" value="Genomic_DNA"/>
</dbReference>
<dbReference type="RefSeq" id="WP_213484707.1">
    <property type="nucleotide sequence ID" value="NZ_CAJRAY010000051.1"/>
</dbReference>
<keyword evidence="2" id="KW-1185">Reference proteome</keyword>
<reference evidence="1 2" key="1">
    <citation type="submission" date="2021-04" db="EMBL/GenBank/DDBJ databases">
        <authorList>
            <person name="Rakotoarivonina H."/>
        </authorList>
    </citation>
    <scope>NUCLEOTIDE SEQUENCE [LARGE SCALE GENOMIC DNA]</scope>
    <source>
        <strain evidence="1 2">XE</strain>
    </source>
</reference>
<organism evidence="1 2">
    <name type="scientific">Thermobacillus xylanilyticus</name>
    <dbReference type="NCBI Taxonomy" id="76633"/>
    <lineage>
        <taxon>Bacteria</taxon>
        <taxon>Bacillati</taxon>
        <taxon>Bacillota</taxon>
        <taxon>Bacilli</taxon>
        <taxon>Bacillales</taxon>
        <taxon>Paenibacillaceae</taxon>
        <taxon>Thermobacillus</taxon>
    </lineage>
</organism>
<protein>
    <submittedName>
        <fullName evidence="1">Uncharacterized protein yaaR</fullName>
    </submittedName>
</protein>